<evidence type="ECO:0000256" key="7">
    <source>
        <dbReference type="SAM" id="MobiDB-lite"/>
    </source>
</evidence>
<dbReference type="Pfam" id="PF02453">
    <property type="entry name" value="Reticulon"/>
    <property type="match status" value="1"/>
</dbReference>
<feature type="compositionally biased region" description="Basic and acidic residues" evidence="7">
    <location>
        <begin position="257"/>
        <end position="266"/>
    </location>
</feature>
<dbReference type="InterPro" id="IPR003388">
    <property type="entry name" value="Reticulon"/>
</dbReference>
<feature type="compositionally biased region" description="Basic and acidic residues" evidence="7">
    <location>
        <begin position="136"/>
        <end position="152"/>
    </location>
</feature>
<feature type="transmembrane region" description="Helical" evidence="6">
    <location>
        <begin position="349"/>
        <end position="368"/>
    </location>
</feature>
<feature type="compositionally biased region" description="Basic and acidic residues" evidence="7">
    <location>
        <begin position="67"/>
        <end position="79"/>
    </location>
</feature>
<evidence type="ECO:0000256" key="5">
    <source>
        <dbReference type="ARBA" id="ARBA00023136"/>
    </source>
</evidence>
<keyword evidence="2 6" id="KW-0812">Transmembrane</keyword>
<dbReference type="PROSITE" id="PS50845">
    <property type="entry name" value="RETICULON"/>
    <property type="match status" value="1"/>
</dbReference>
<feature type="compositionally biased region" description="Basic and acidic residues" evidence="7">
    <location>
        <begin position="573"/>
        <end position="591"/>
    </location>
</feature>
<dbReference type="Proteomes" id="UP001472677">
    <property type="component" value="Unassembled WGS sequence"/>
</dbReference>
<keyword evidence="10" id="KW-1185">Reference proteome</keyword>
<feature type="compositionally biased region" description="Polar residues" evidence="7">
    <location>
        <begin position="211"/>
        <end position="225"/>
    </location>
</feature>
<organism evidence="9 10">
    <name type="scientific">Hibiscus sabdariffa</name>
    <name type="common">roselle</name>
    <dbReference type="NCBI Taxonomy" id="183260"/>
    <lineage>
        <taxon>Eukaryota</taxon>
        <taxon>Viridiplantae</taxon>
        <taxon>Streptophyta</taxon>
        <taxon>Embryophyta</taxon>
        <taxon>Tracheophyta</taxon>
        <taxon>Spermatophyta</taxon>
        <taxon>Magnoliopsida</taxon>
        <taxon>eudicotyledons</taxon>
        <taxon>Gunneridae</taxon>
        <taxon>Pentapetalae</taxon>
        <taxon>rosids</taxon>
        <taxon>malvids</taxon>
        <taxon>Malvales</taxon>
        <taxon>Malvaceae</taxon>
        <taxon>Malvoideae</taxon>
        <taxon>Hibiscus</taxon>
    </lineage>
</organism>
<comment type="subcellular location">
    <subcellularLocation>
        <location evidence="1 6">Endoplasmic reticulum membrane</location>
        <topology evidence="1 6">Multi-pass membrane protein</topology>
    </subcellularLocation>
</comment>
<feature type="compositionally biased region" description="Acidic residues" evidence="7">
    <location>
        <begin position="227"/>
        <end position="256"/>
    </location>
</feature>
<evidence type="ECO:0000256" key="6">
    <source>
        <dbReference type="RuleBase" id="RU363132"/>
    </source>
</evidence>
<comment type="caution">
    <text evidence="9">The sequence shown here is derived from an EMBL/GenBank/DDBJ whole genome shotgun (WGS) entry which is preliminary data.</text>
</comment>
<feature type="compositionally biased region" description="Acidic residues" evidence="7">
    <location>
        <begin position="551"/>
        <end position="563"/>
    </location>
</feature>
<keyword evidence="4 6" id="KW-1133">Transmembrane helix</keyword>
<evidence type="ECO:0000313" key="9">
    <source>
        <dbReference type="EMBL" id="KAK8545315.1"/>
    </source>
</evidence>
<reference evidence="9 10" key="1">
    <citation type="journal article" date="2024" name="G3 (Bethesda)">
        <title>Genome assembly of Hibiscus sabdariffa L. provides insights into metabolisms of medicinal natural products.</title>
        <authorList>
            <person name="Kim T."/>
        </authorList>
    </citation>
    <scope>NUCLEOTIDE SEQUENCE [LARGE SCALE GENOMIC DNA]</scope>
    <source>
        <strain evidence="9">TK-2024</strain>
        <tissue evidence="9">Old leaves</tissue>
    </source>
</reference>
<evidence type="ECO:0000259" key="8">
    <source>
        <dbReference type="PROSITE" id="PS50845"/>
    </source>
</evidence>
<dbReference type="EMBL" id="JBBPBM010000023">
    <property type="protein sequence ID" value="KAK8545315.1"/>
    <property type="molecule type" value="Genomic_DNA"/>
</dbReference>
<feature type="compositionally biased region" description="Basic and acidic residues" evidence="7">
    <location>
        <begin position="186"/>
        <end position="199"/>
    </location>
</feature>
<feature type="transmembrane region" description="Helical" evidence="6">
    <location>
        <begin position="374"/>
        <end position="393"/>
    </location>
</feature>
<proteinExistence type="predicted"/>
<protein>
    <recommendedName>
        <fullName evidence="6">Reticulon-like protein</fullName>
    </recommendedName>
</protein>
<evidence type="ECO:0000256" key="4">
    <source>
        <dbReference type="ARBA" id="ARBA00022989"/>
    </source>
</evidence>
<evidence type="ECO:0000313" key="10">
    <source>
        <dbReference type="Proteomes" id="UP001472677"/>
    </source>
</evidence>
<feature type="compositionally biased region" description="Polar residues" evidence="7">
    <location>
        <begin position="153"/>
        <end position="170"/>
    </location>
</feature>
<feature type="domain" description="Reticulon" evidence="8">
    <location>
        <begin position="340"/>
        <end position="504"/>
    </location>
</feature>
<accession>A0ABR2DRE1</accession>
<keyword evidence="5 6" id="KW-0472">Membrane</keyword>
<feature type="transmembrane region" description="Helical" evidence="6">
    <location>
        <begin position="468"/>
        <end position="487"/>
    </location>
</feature>
<name>A0ABR2DRE1_9ROSI</name>
<feature type="region of interest" description="Disordered" evidence="7">
    <location>
        <begin position="126"/>
        <end position="266"/>
    </location>
</feature>
<feature type="transmembrane region" description="Helical" evidence="6">
    <location>
        <begin position="507"/>
        <end position="533"/>
    </location>
</feature>
<dbReference type="PANTHER" id="PTHR46626">
    <property type="entry name" value="RETICULON-LIKE PROTEIN B17"/>
    <property type="match status" value="1"/>
</dbReference>
<evidence type="ECO:0000256" key="2">
    <source>
        <dbReference type="ARBA" id="ARBA00022692"/>
    </source>
</evidence>
<evidence type="ECO:0000256" key="3">
    <source>
        <dbReference type="ARBA" id="ARBA00022824"/>
    </source>
</evidence>
<evidence type="ECO:0000256" key="1">
    <source>
        <dbReference type="ARBA" id="ARBA00004477"/>
    </source>
</evidence>
<gene>
    <name evidence="9" type="ORF">V6N12_026151</name>
</gene>
<dbReference type="PANTHER" id="PTHR46626:SF1">
    <property type="entry name" value="RETICULON-LIKE PROTEIN B21"/>
    <property type="match status" value="1"/>
</dbReference>
<feature type="region of interest" description="Disordered" evidence="7">
    <location>
        <begin position="33"/>
        <end position="102"/>
    </location>
</feature>
<feature type="region of interest" description="Disordered" evidence="7">
    <location>
        <begin position="551"/>
        <end position="591"/>
    </location>
</feature>
<feature type="compositionally biased region" description="Acidic residues" evidence="7">
    <location>
        <begin position="175"/>
        <end position="185"/>
    </location>
</feature>
<sequence length="591" mass="65374">MDLNCRRQGGGKNSVVAAGSVWETRMKSGEFKGGIMVSNGEEDNTNGGKRLSLKKDQTVGGGKRKTWKNESFDGFEKKNSTIQTGKESVEGTKKTPIRVSNGRSSVALCKDLSLIVDNGVKKSPFQVRKGAGKCVDGNERSPVHVKKQRSEVLTRTGKTNGNEGNSVQLRSKSEENEDLGSDSIEENEKNPVETDKNSEEIGVCQEKIISSCANNGDTAKSSPESSLLDDDDDDDGDGDVEEDEEFYEEQREEEEETKAGSENKSFEIKEMNVQDEKLAKIANEVKKSPEEKSSKVVNGGKKLSQFHDKSAAFSSTVNKQPPPVVKLATSVYTTPTKSKSFDLVMWRDIPKSALIFGVGTFITISSSYTQDLNISFISVICYVGLVYLAAIFLHRSIICRGVMEIDEPSCVVGEEEAIWLLELFLPYMNEFLLKFKALFSGDPATTMKLAVPLFVLAKCGSSITIWKMAKLGFFGVFIVPKLCSSYSNQLTAYGKSLLLIRRHVVAMAIFALVWNLCSIVARIWAAFVLFVALRYYQQKMVAEDWAEAEVEAEDDAPASEETWEGSMGKQRQRHELRTSEVEPVKDKKGSK</sequence>
<dbReference type="InterPro" id="IPR044647">
    <property type="entry name" value="RTNLB17/18/21"/>
</dbReference>
<keyword evidence="3 6" id="KW-0256">Endoplasmic reticulum</keyword>